<keyword evidence="1" id="KW-0472">Membrane</keyword>
<name>A0ABZ1CRS1_9TREE</name>
<sequence length="96" mass="10869">MFARSALRTTAMASKSMVARQQMTRRAYSVPTAEQQLKKFFHDRPVPVDAYPLIAITVIMCSAATYMLSKHIMEDHDHVRWAPGMGQVKFQLPGSQ</sequence>
<dbReference type="RefSeq" id="XP_062789060.1">
    <property type="nucleotide sequence ID" value="XM_062933009.1"/>
</dbReference>
<evidence type="ECO:0000313" key="3">
    <source>
        <dbReference type="Proteomes" id="UP001329825"/>
    </source>
</evidence>
<feature type="transmembrane region" description="Helical" evidence="1">
    <location>
        <begin position="50"/>
        <end position="68"/>
    </location>
</feature>
<organism evidence="2 3">
    <name type="scientific">Kwoniella shivajii</name>
    <dbReference type="NCBI Taxonomy" id="564305"/>
    <lineage>
        <taxon>Eukaryota</taxon>
        <taxon>Fungi</taxon>
        <taxon>Dikarya</taxon>
        <taxon>Basidiomycota</taxon>
        <taxon>Agaricomycotina</taxon>
        <taxon>Tremellomycetes</taxon>
        <taxon>Tremellales</taxon>
        <taxon>Cryptococcaceae</taxon>
        <taxon>Kwoniella</taxon>
    </lineage>
</organism>
<keyword evidence="1" id="KW-1133">Transmembrane helix</keyword>
<gene>
    <name evidence="2" type="ORF">IL334_001252</name>
</gene>
<dbReference type="EMBL" id="CP141881">
    <property type="protein sequence ID" value="WRT64320.1"/>
    <property type="molecule type" value="Genomic_DNA"/>
</dbReference>
<evidence type="ECO:0000313" key="2">
    <source>
        <dbReference type="EMBL" id="WRT64320.1"/>
    </source>
</evidence>
<proteinExistence type="predicted"/>
<evidence type="ECO:0008006" key="4">
    <source>
        <dbReference type="Google" id="ProtNLM"/>
    </source>
</evidence>
<keyword evidence="1" id="KW-0812">Transmembrane</keyword>
<protein>
    <recommendedName>
        <fullName evidence="4">NADH dehydrogenase (Ubiquinone) 1 beta subcomplex 8</fullName>
    </recommendedName>
</protein>
<evidence type="ECO:0000256" key="1">
    <source>
        <dbReference type="SAM" id="Phobius"/>
    </source>
</evidence>
<dbReference type="Proteomes" id="UP001329825">
    <property type="component" value="Chromosome 1"/>
</dbReference>
<keyword evidence="3" id="KW-1185">Reference proteome</keyword>
<reference evidence="2 3" key="1">
    <citation type="submission" date="2024-01" db="EMBL/GenBank/DDBJ databases">
        <title>Comparative genomics of Cryptococcus and Kwoniella reveals pathogenesis evolution and contrasting modes of karyotype evolution via chromosome fusion or intercentromeric recombination.</title>
        <authorList>
            <person name="Coelho M.A."/>
            <person name="David-Palma M."/>
            <person name="Shea T."/>
            <person name="Bowers K."/>
            <person name="McGinley-Smith S."/>
            <person name="Mohammad A.W."/>
            <person name="Gnirke A."/>
            <person name="Yurkov A.M."/>
            <person name="Nowrousian M."/>
            <person name="Sun S."/>
            <person name="Cuomo C.A."/>
            <person name="Heitman J."/>
        </authorList>
    </citation>
    <scope>NUCLEOTIDE SEQUENCE [LARGE SCALE GENOMIC DNA]</scope>
    <source>
        <strain evidence="2">CBS 11374</strain>
    </source>
</reference>
<dbReference type="GeneID" id="87953383"/>
<accession>A0ABZ1CRS1</accession>